<keyword evidence="3" id="KW-1185">Reference proteome</keyword>
<dbReference type="AlphaFoldDB" id="H8KZF4"/>
<accession>H8KZF4</accession>
<evidence type="ECO:0000313" key="2">
    <source>
        <dbReference type="EMBL" id="AFC86196.1"/>
    </source>
</evidence>
<evidence type="ECO:0000259" key="1">
    <source>
        <dbReference type="Pfam" id="PF09937"/>
    </source>
</evidence>
<dbReference type="SUPFAM" id="SSF141571">
    <property type="entry name" value="Pentapeptide repeat-like"/>
    <property type="match status" value="2"/>
</dbReference>
<dbReference type="eggNOG" id="COG5351">
    <property type="taxonomic scope" value="Bacteria"/>
</dbReference>
<dbReference type="HOGENOM" id="CLU_007055_0_0_6"/>
<dbReference type="STRING" id="767434.Fraau_1791"/>
<dbReference type="InterPro" id="IPR051082">
    <property type="entry name" value="Pentapeptide-BTB/POZ_domain"/>
</dbReference>
<dbReference type="EMBL" id="CP003350">
    <property type="protein sequence ID" value="AFC86196.1"/>
    <property type="molecule type" value="Genomic_DNA"/>
</dbReference>
<gene>
    <name evidence="2" type="ordered locus">Fraau_1791</name>
</gene>
<dbReference type="Gene3D" id="2.160.20.80">
    <property type="entry name" value="E3 ubiquitin-protein ligase SopA"/>
    <property type="match status" value="2"/>
</dbReference>
<dbReference type="InterPro" id="IPR001646">
    <property type="entry name" value="5peptide_repeat"/>
</dbReference>
<dbReference type="Proteomes" id="UP000005234">
    <property type="component" value="Chromosome"/>
</dbReference>
<protein>
    <submittedName>
        <fullName evidence="2">Uncharacterized low-complexity protein</fullName>
    </submittedName>
</protein>
<evidence type="ECO:0000313" key="3">
    <source>
        <dbReference type="Proteomes" id="UP000005234"/>
    </source>
</evidence>
<name>H8KZF4_FRAAD</name>
<organism evidence="2 3">
    <name type="scientific">Frateuria aurantia (strain ATCC 33424 / DSM 6220 / KCTC 2777 / LMG 1558 / NBRC 3245 / NCIMB 13370)</name>
    <name type="common">Acetobacter aurantius</name>
    <dbReference type="NCBI Taxonomy" id="767434"/>
    <lineage>
        <taxon>Bacteria</taxon>
        <taxon>Pseudomonadati</taxon>
        <taxon>Pseudomonadota</taxon>
        <taxon>Gammaproteobacteria</taxon>
        <taxon>Lysobacterales</taxon>
        <taxon>Rhodanobacteraceae</taxon>
        <taxon>Frateuria</taxon>
    </lineage>
</organism>
<dbReference type="eggNOG" id="COG1357">
    <property type="taxonomic scope" value="Bacteria"/>
</dbReference>
<dbReference type="Pfam" id="PF00805">
    <property type="entry name" value="Pentapeptide"/>
    <property type="match status" value="4"/>
</dbReference>
<dbReference type="PANTHER" id="PTHR14136">
    <property type="entry name" value="BTB_POZ DOMAIN-CONTAINING PROTEIN KCTD9"/>
    <property type="match status" value="1"/>
</dbReference>
<dbReference type="InterPro" id="IPR018683">
    <property type="entry name" value="DUF2169"/>
</dbReference>
<dbReference type="KEGG" id="fau:Fraau_1791"/>
<dbReference type="PANTHER" id="PTHR14136:SF17">
    <property type="entry name" value="BTB_POZ DOMAIN-CONTAINING PROTEIN KCTD9"/>
    <property type="match status" value="1"/>
</dbReference>
<dbReference type="Pfam" id="PF09937">
    <property type="entry name" value="DUF2169"/>
    <property type="match status" value="1"/>
</dbReference>
<dbReference type="OrthoDB" id="237820at2"/>
<proteinExistence type="predicted"/>
<reference evidence="2" key="1">
    <citation type="submission" date="2012-02" db="EMBL/GenBank/DDBJ databases">
        <title>The complete genome of Frateuria aurantia DSM 6220.</title>
        <authorList>
            <consortium name="US DOE Joint Genome Institute (JGI-PGF)"/>
            <person name="Lucas S."/>
            <person name="Copeland A."/>
            <person name="Lapidus A."/>
            <person name="Glavina del Rio T."/>
            <person name="Dalin E."/>
            <person name="Tice H."/>
            <person name="Bruce D."/>
            <person name="Goodwin L."/>
            <person name="Pitluck S."/>
            <person name="Peters L."/>
            <person name="Ovchinnikova G."/>
            <person name="Teshima H."/>
            <person name="Kyrpides N."/>
            <person name="Mavromatis K."/>
            <person name="Ivanova N."/>
            <person name="Brettin T."/>
            <person name="Detter J.C."/>
            <person name="Han C."/>
            <person name="Larimer F."/>
            <person name="Land M."/>
            <person name="Hauser L."/>
            <person name="Markowitz V."/>
            <person name="Cheng J.-F."/>
            <person name="Hugenholtz P."/>
            <person name="Woyke T."/>
            <person name="Wu D."/>
            <person name="Brambilla E."/>
            <person name="Klenk H.-P."/>
            <person name="Eisen J.A."/>
        </authorList>
    </citation>
    <scope>NUCLEOTIDE SEQUENCE</scope>
    <source>
        <strain evidence="2">DSM 6220</strain>
    </source>
</reference>
<feature type="domain" description="DUF2169" evidence="1">
    <location>
        <begin position="19"/>
        <end position="296"/>
    </location>
</feature>
<sequence length="865" mass="95318">MKIIKPSQLSLISRPFREHGREWLGIGVVSLLDMAGEPQLCSEMELWGQVERDLRGEVLDAGLPKAWPEYLVAGRAWSCHGDGAGRCLVELRVADRLKRLQISGERHWQGGRATAAADFEAVSLDWAHTYGGPELAENPAGIGMMVTREAGGGRRVPLPQIEYPDQPLRSPHQAGVPAGLLPLPASHPLRQQRYGSPDRHWLERNYPGYPADMDRGGFNVAPLDQQWPERVDALDGATFSLSHLHPTLARWEGRLPVLVARAWLGRHEQVEAERLTLKLTTVWFFPGSQRLAMVFHGRAGLRCFDAADVDHLLLALEASGQPRDEAYYLDFLRQGLVPGHVPDPWVVDDALVPGTMLRPASEAAQPLRRGELRQRHQQVAARDAAGKAAQALLRHPSHTECLSVPKAPELERELVSGADSRASLQLESEALQAEAARQRPRVEAERDRLLADIRHLGRDTTILQAALERPASGPPAVDGSLHLLESAPPGLQREPLRQQIEQAGQGLCSAYRQGAQYQAPAARLSADDSMARRQALEKAFREGRSLAGWDLTGLDLTGIDLRGADLSAALMESVDFSGARLDGCDLSRSVLVRSVLQRVSLRSSRLEGTNLAGSTIEDSDLVESRWDGSVLDDALVSRCRMTGSQLRQCRLHGTRFETVDLQQASLSEMVLDRLELRNVNCQGSRIRKLAFVQCRFHEVDFSDTDISGLAMVTCQLDHLTRFARSRMVKACFVGGCEFDRPDFSSARLHETNWRGASVAGLSLFRASISASDFTDASLAGGNLGGARFEQVQMVRTDLTDANLESADLLGAYMRGACLDGACLQRANLFRANLGEVRMDSNTRFDRAYLERYCAYPLAADAQDRP</sequence>
<dbReference type="RefSeq" id="WP_014403201.1">
    <property type="nucleotide sequence ID" value="NC_017033.1"/>
</dbReference>